<name>A0A916RTX7_9HYPH</name>
<dbReference type="Proteomes" id="UP000636264">
    <property type="component" value="Unassembled WGS sequence"/>
</dbReference>
<evidence type="ECO:0000259" key="7">
    <source>
        <dbReference type="Pfam" id="PF13505"/>
    </source>
</evidence>
<dbReference type="SUPFAM" id="SSF56925">
    <property type="entry name" value="OMPA-like"/>
    <property type="match status" value="1"/>
</dbReference>
<dbReference type="InterPro" id="IPR051692">
    <property type="entry name" value="OMP-like"/>
</dbReference>
<gene>
    <name evidence="8" type="ORF">GCM10011385_24920</name>
</gene>
<dbReference type="InterPro" id="IPR011250">
    <property type="entry name" value="OMP/PagP_B-barrel"/>
</dbReference>
<reference evidence="8" key="2">
    <citation type="submission" date="2020-09" db="EMBL/GenBank/DDBJ databases">
        <authorList>
            <person name="Sun Q."/>
            <person name="Zhou Y."/>
        </authorList>
    </citation>
    <scope>NUCLEOTIDE SEQUENCE</scope>
    <source>
        <strain evidence="8">CGMCC 1.15320</strain>
    </source>
</reference>
<accession>A0A916RTX7</accession>
<comment type="similarity">
    <text evidence="5">Belongs to the Omp25/RopB family.</text>
</comment>
<dbReference type="PANTHER" id="PTHR34001:SF3">
    <property type="entry name" value="BLL7405 PROTEIN"/>
    <property type="match status" value="1"/>
</dbReference>
<evidence type="ECO:0000256" key="6">
    <source>
        <dbReference type="SAM" id="SignalP"/>
    </source>
</evidence>
<comment type="caution">
    <text evidence="8">The sequence shown here is derived from an EMBL/GenBank/DDBJ whole genome shotgun (WGS) entry which is preliminary data.</text>
</comment>
<dbReference type="GO" id="GO:0009279">
    <property type="term" value="C:cell outer membrane"/>
    <property type="evidence" value="ECO:0007669"/>
    <property type="project" value="UniProtKB-SubCell"/>
</dbReference>
<dbReference type="Gene3D" id="2.40.160.20">
    <property type="match status" value="1"/>
</dbReference>
<evidence type="ECO:0000313" key="8">
    <source>
        <dbReference type="EMBL" id="GGA70111.1"/>
    </source>
</evidence>
<feature type="domain" description="Outer membrane protein beta-barrel" evidence="7">
    <location>
        <begin position="28"/>
        <end position="223"/>
    </location>
</feature>
<dbReference type="RefSeq" id="WP_188721395.1">
    <property type="nucleotide sequence ID" value="NZ_BMIF01000007.1"/>
</dbReference>
<keyword evidence="2 6" id="KW-0732">Signal</keyword>
<evidence type="ECO:0000256" key="2">
    <source>
        <dbReference type="ARBA" id="ARBA00022729"/>
    </source>
</evidence>
<dbReference type="Pfam" id="PF13505">
    <property type="entry name" value="OMP_b-brl"/>
    <property type="match status" value="1"/>
</dbReference>
<comment type="subcellular location">
    <subcellularLocation>
        <location evidence="1">Cell outer membrane</location>
    </subcellularLocation>
</comment>
<dbReference type="PANTHER" id="PTHR34001">
    <property type="entry name" value="BLL7405 PROTEIN"/>
    <property type="match status" value="1"/>
</dbReference>
<dbReference type="EMBL" id="BMIF01000007">
    <property type="protein sequence ID" value="GGA70111.1"/>
    <property type="molecule type" value="Genomic_DNA"/>
</dbReference>
<keyword evidence="9" id="KW-1185">Reference proteome</keyword>
<evidence type="ECO:0000256" key="1">
    <source>
        <dbReference type="ARBA" id="ARBA00004442"/>
    </source>
</evidence>
<dbReference type="AlphaFoldDB" id="A0A916RTX7"/>
<evidence type="ECO:0000256" key="5">
    <source>
        <dbReference type="ARBA" id="ARBA00038306"/>
    </source>
</evidence>
<evidence type="ECO:0000256" key="3">
    <source>
        <dbReference type="ARBA" id="ARBA00023136"/>
    </source>
</evidence>
<evidence type="ECO:0000313" key="9">
    <source>
        <dbReference type="Proteomes" id="UP000636264"/>
    </source>
</evidence>
<dbReference type="InterPro" id="IPR027385">
    <property type="entry name" value="Beta-barrel_OMP"/>
</dbReference>
<evidence type="ECO:0000256" key="4">
    <source>
        <dbReference type="ARBA" id="ARBA00023237"/>
    </source>
</evidence>
<reference evidence="8" key="1">
    <citation type="journal article" date="2014" name="Int. J. Syst. Evol. Microbiol.">
        <title>Complete genome sequence of Corynebacterium casei LMG S-19264T (=DSM 44701T), isolated from a smear-ripened cheese.</title>
        <authorList>
            <consortium name="US DOE Joint Genome Institute (JGI-PGF)"/>
            <person name="Walter F."/>
            <person name="Albersmeier A."/>
            <person name="Kalinowski J."/>
            <person name="Ruckert C."/>
        </authorList>
    </citation>
    <scope>NUCLEOTIDE SEQUENCE</scope>
    <source>
        <strain evidence="8">CGMCC 1.15320</strain>
    </source>
</reference>
<protein>
    <recommendedName>
        <fullName evidence="7">Outer membrane protein beta-barrel domain-containing protein</fullName>
    </recommendedName>
</protein>
<keyword evidence="4" id="KW-0998">Cell outer membrane</keyword>
<feature type="chain" id="PRO_5037113487" description="Outer membrane protein beta-barrel domain-containing protein" evidence="6">
    <location>
        <begin position="20"/>
        <end position="239"/>
    </location>
</feature>
<organism evidence="8 9">
    <name type="scientific">Nitratireductor aestuarii</name>
    <dbReference type="NCBI Taxonomy" id="1735103"/>
    <lineage>
        <taxon>Bacteria</taxon>
        <taxon>Pseudomonadati</taxon>
        <taxon>Pseudomonadota</taxon>
        <taxon>Alphaproteobacteria</taxon>
        <taxon>Hyphomicrobiales</taxon>
        <taxon>Phyllobacteriaceae</taxon>
        <taxon>Nitratireductor</taxon>
    </lineage>
</organism>
<proteinExistence type="inferred from homology"/>
<feature type="signal peptide" evidence="6">
    <location>
        <begin position="1"/>
        <end position="19"/>
    </location>
</feature>
<keyword evidence="3" id="KW-0472">Membrane</keyword>
<sequence length="239" mass="25624">MKVAILASAAFIFSNAAYAADTYSYSDAAPSASVNNWTGFYLYGLAGYERASSHNVHLNQSSFGGPGGTFDHKGDGFIYGAAAGYNMQFDNGFVLGAEVGIRSGRDIDDGNAYAQYNNFTDTSLKYLGTAKARLGMNAGQWMPYITAGVAHGKLSSRQLIASTPSQAWEGKKSETGYVLGGGADFKVNDQVFVGVEYNYTDLGKTTFSAPDPDQALFDTTNIQGHYKSHSVFGKIGYRF</sequence>